<dbReference type="Gene3D" id="3.65.10.20">
    <property type="entry name" value="RNA 3'-terminal phosphate cyclase domain"/>
    <property type="match status" value="1"/>
</dbReference>
<proteinExistence type="predicted"/>
<dbReference type="InterPro" id="IPR036553">
    <property type="entry name" value="RPTC_insert"/>
</dbReference>
<evidence type="ECO:0000313" key="3">
    <source>
        <dbReference type="EMBL" id="KAK3395571.1"/>
    </source>
</evidence>
<feature type="region of interest" description="Disordered" evidence="1">
    <location>
        <begin position="353"/>
        <end position="376"/>
    </location>
</feature>
<dbReference type="GO" id="GO:0005634">
    <property type="term" value="C:nucleus"/>
    <property type="evidence" value="ECO:0007669"/>
    <property type="project" value="TreeGrafter"/>
</dbReference>
<evidence type="ECO:0000259" key="2">
    <source>
        <dbReference type="Pfam" id="PF01137"/>
    </source>
</evidence>
<dbReference type="InterPro" id="IPR000228">
    <property type="entry name" value="RNA3'_term_phos_cyc"/>
</dbReference>
<comment type="caution">
    <text evidence="3">The sequence shown here is derived from an EMBL/GenBank/DDBJ whole genome shotgun (WGS) entry which is preliminary data.</text>
</comment>
<dbReference type="GO" id="GO:0003963">
    <property type="term" value="F:RNA-3'-phosphate cyclase activity"/>
    <property type="evidence" value="ECO:0007669"/>
    <property type="project" value="TreeGrafter"/>
</dbReference>
<dbReference type="Gene3D" id="3.30.360.20">
    <property type="entry name" value="RNA 3'-terminal phosphate cyclase, insert domain"/>
    <property type="match status" value="1"/>
</dbReference>
<dbReference type="Pfam" id="PF01137">
    <property type="entry name" value="RTC"/>
    <property type="match status" value="1"/>
</dbReference>
<reference evidence="3" key="2">
    <citation type="submission" date="2023-07" db="EMBL/GenBank/DDBJ databases">
        <authorList>
            <consortium name="Lawrence Berkeley National Laboratory"/>
            <person name="Haridas S."/>
            <person name="Hensen N."/>
            <person name="Bonometti L."/>
            <person name="Westerberg I."/>
            <person name="Brannstrom I.O."/>
            <person name="Guillou S."/>
            <person name="Cros-Aarteil S."/>
            <person name="Calhoun S."/>
            <person name="Kuo A."/>
            <person name="Mondo S."/>
            <person name="Pangilinan J."/>
            <person name="Riley R."/>
            <person name="LaButti K."/>
            <person name="Andreopoulos B."/>
            <person name="Lipzen A."/>
            <person name="Chen C."/>
            <person name="Yanf M."/>
            <person name="Daum C."/>
            <person name="Ng V."/>
            <person name="Clum A."/>
            <person name="Steindorff A."/>
            <person name="Ohm R."/>
            <person name="Martin F."/>
            <person name="Silar P."/>
            <person name="Natvig D."/>
            <person name="Lalanne C."/>
            <person name="Gautier V."/>
            <person name="Ament-velasquez S.L."/>
            <person name="Kruys A."/>
            <person name="Hutchinson M.I."/>
            <person name="Powell A.J."/>
            <person name="Barry K."/>
            <person name="Miller A.N."/>
            <person name="Grigoriev I.V."/>
            <person name="Debuchy R."/>
            <person name="Gladieux P."/>
            <person name="Thoren M.H."/>
            <person name="Johannesson H."/>
        </authorList>
    </citation>
    <scope>NUCLEOTIDE SEQUENCE</scope>
    <source>
        <strain evidence="3">FGSC 1904</strain>
    </source>
</reference>
<dbReference type="Proteomes" id="UP001281003">
    <property type="component" value="Unassembled WGS sequence"/>
</dbReference>
<sequence>MAQHSSNPTCSGTANIILRSSEDDPEHMLPHQRKAALKKSKAARSAVLVIDGNTGEGGGQLVRIACALAAVLTRPIRIINVRGNRDRGGGLKAQHIASIEWLARVTDAEVNGLTIGSTTLEFKPRESPATSKLFTGIHDRTVKIAADSAAASTLLIFQAIFPFLLFAGGNTNKRQDHPEHIDVEISGGTNVSFSLSYEYLDQVLLPSLEQAFGIVVERKLKTRGWNLGKMQRGTVAFRIHPIRVGDSLRVKNPTAYSMKGRNRQGEDFDLEAIDVSIVAPTDMHESLSRALVQNLGDLFPDVEVNFKLMEDSGANSRIYVLLVARSWPSDDEGAGTGAVLRWGRDILTSMPKAANSKKAKNKGENGSSSNAGTGGVASMSESVATKVARALYDEVSTGGVVDEFLQDQLVIFQALASGLSAFPRGNSDPTDDNVSAPGIEEAMAKLDLTDKKATQGLRKDKTVEPFGEGTLHAKTARWMVSELLPKVKFYNKGKVCEGVGFAVEKP</sequence>
<dbReference type="SUPFAM" id="SSF55205">
    <property type="entry name" value="EPT/RTPC-like"/>
    <property type="match status" value="1"/>
</dbReference>
<evidence type="ECO:0000313" key="4">
    <source>
        <dbReference type="Proteomes" id="UP001281003"/>
    </source>
</evidence>
<accession>A0AAE0U949</accession>
<evidence type="ECO:0000256" key="1">
    <source>
        <dbReference type="SAM" id="MobiDB-lite"/>
    </source>
</evidence>
<dbReference type="InterPro" id="IPR037136">
    <property type="entry name" value="RNA3'_phos_cyclase_dom_sf"/>
</dbReference>
<dbReference type="EMBL" id="JAUTDP010000010">
    <property type="protein sequence ID" value="KAK3395571.1"/>
    <property type="molecule type" value="Genomic_DNA"/>
</dbReference>
<dbReference type="InterPro" id="IPR013792">
    <property type="entry name" value="RNA3'P_cycl/enolpyr_Trfase_a/b"/>
</dbReference>
<feature type="domain" description="RNA 3'-terminal phosphate cyclase" evidence="2">
    <location>
        <begin position="55"/>
        <end position="422"/>
    </location>
</feature>
<dbReference type="PANTHER" id="PTHR11096">
    <property type="entry name" value="RNA 3' TERMINAL PHOSPHATE CYCLASE"/>
    <property type="match status" value="1"/>
</dbReference>
<dbReference type="PANTHER" id="PTHR11096:SF0">
    <property type="entry name" value="RNA 3'-TERMINAL PHOSPHATE CYCLASE"/>
    <property type="match status" value="1"/>
</dbReference>
<name>A0AAE0U949_SORBR</name>
<dbReference type="GO" id="GO:0006396">
    <property type="term" value="P:RNA processing"/>
    <property type="evidence" value="ECO:0007669"/>
    <property type="project" value="InterPro"/>
</dbReference>
<organism evidence="3 4">
    <name type="scientific">Sordaria brevicollis</name>
    <dbReference type="NCBI Taxonomy" id="83679"/>
    <lineage>
        <taxon>Eukaryota</taxon>
        <taxon>Fungi</taxon>
        <taxon>Dikarya</taxon>
        <taxon>Ascomycota</taxon>
        <taxon>Pezizomycotina</taxon>
        <taxon>Sordariomycetes</taxon>
        <taxon>Sordariomycetidae</taxon>
        <taxon>Sordariales</taxon>
        <taxon>Sordariaceae</taxon>
        <taxon>Sordaria</taxon>
    </lineage>
</organism>
<keyword evidence="4" id="KW-1185">Reference proteome</keyword>
<dbReference type="InterPro" id="IPR023797">
    <property type="entry name" value="RNA3'_phos_cyclase_dom"/>
</dbReference>
<reference evidence="3" key="1">
    <citation type="journal article" date="2023" name="Mol. Phylogenet. Evol.">
        <title>Genome-scale phylogeny and comparative genomics of the fungal order Sordariales.</title>
        <authorList>
            <person name="Hensen N."/>
            <person name="Bonometti L."/>
            <person name="Westerberg I."/>
            <person name="Brannstrom I.O."/>
            <person name="Guillou S."/>
            <person name="Cros-Aarteil S."/>
            <person name="Calhoun S."/>
            <person name="Haridas S."/>
            <person name="Kuo A."/>
            <person name="Mondo S."/>
            <person name="Pangilinan J."/>
            <person name="Riley R."/>
            <person name="LaButti K."/>
            <person name="Andreopoulos B."/>
            <person name="Lipzen A."/>
            <person name="Chen C."/>
            <person name="Yan M."/>
            <person name="Daum C."/>
            <person name="Ng V."/>
            <person name="Clum A."/>
            <person name="Steindorff A."/>
            <person name="Ohm R.A."/>
            <person name="Martin F."/>
            <person name="Silar P."/>
            <person name="Natvig D.O."/>
            <person name="Lalanne C."/>
            <person name="Gautier V."/>
            <person name="Ament-Velasquez S.L."/>
            <person name="Kruys A."/>
            <person name="Hutchinson M.I."/>
            <person name="Powell A.J."/>
            <person name="Barry K."/>
            <person name="Miller A.N."/>
            <person name="Grigoriev I.V."/>
            <person name="Debuchy R."/>
            <person name="Gladieux P."/>
            <person name="Hiltunen Thoren M."/>
            <person name="Johannesson H."/>
        </authorList>
    </citation>
    <scope>NUCLEOTIDE SEQUENCE</scope>
    <source>
        <strain evidence="3">FGSC 1904</strain>
    </source>
</reference>
<gene>
    <name evidence="3" type="ORF">B0T20DRAFT_38435</name>
</gene>
<protein>
    <submittedName>
        <fullName evidence="3">EPT/RTPC-like protein</fullName>
    </submittedName>
</protein>
<dbReference type="AlphaFoldDB" id="A0AAE0U949"/>